<gene>
    <name evidence="2" type="ORF">MEDL_42503</name>
</gene>
<comment type="caution">
    <text evidence="2">The sequence shown here is derived from an EMBL/GenBank/DDBJ whole genome shotgun (WGS) entry which is preliminary data.</text>
</comment>
<evidence type="ECO:0000313" key="3">
    <source>
        <dbReference type="Proteomes" id="UP000683360"/>
    </source>
</evidence>
<sequence length="190" mass="21925">MEKHNGTFAHSNIKISSKTTDIYADKDVSVIDLDAFICNSCDKSEFKTNSQTDDILKMKSAYEIMLDVDISIPNNTNQFGDASNGFKESKNSSLRIISIQRRFIWYGLQPSILVIFALLLYVRYEDMFFSSNAWSEISEHGKIEFSWNWLCLGNVINSAFNPALHSCFIMFDTLQLAKRRLRQYLRSVIF</sequence>
<dbReference type="EMBL" id="CAJPWZ010002032">
    <property type="protein sequence ID" value="CAG2229614.1"/>
    <property type="molecule type" value="Genomic_DNA"/>
</dbReference>
<organism evidence="2 3">
    <name type="scientific">Mytilus edulis</name>
    <name type="common">Blue mussel</name>
    <dbReference type="NCBI Taxonomy" id="6550"/>
    <lineage>
        <taxon>Eukaryota</taxon>
        <taxon>Metazoa</taxon>
        <taxon>Spiralia</taxon>
        <taxon>Lophotrochozoa</taxon>
        <taxon>Mollusca</taxon>
        <taxon>Bivalvia</taxon>
        <taxon>Autobranchia</taxon>
        <taxon>Pteriomorphia</taxon>
        <taxon>Mytilida</taxon>
        <taxon>Mytiloidea</taxon>
        <taxon>Mytilidae</taxon>
        <taxon>Mytilinae</taxon>
        <taxon>Mytilus</taxon>
    </lineage>
</organism>
<dbReference type="Proteomes" id="UP000683360">
    <property type="component" value="Unassembled WGS sequence"/>
</dbReference>
<proteinExistence type="predicted"/>
<dbReference type="AlphaFoldDB" id="A0A8S3T835"/>
<feature type="transmembrane region" description="Helical" evidence="1">
    <location>
        <begin position="103"/>
        <end position="122"/>
    </location>
</feature>
<evidence type="ECO:0000313" key="2">
    <source>
        <dbReference type="EMBL" id="CAG2229614.1"/>
    </source>
</evidence>
<keyword evidence="1" id="KW-0812">Transmembrane</keyword>
<name>A0A8S3T835_MYTED</name>
<accession>A0A8S3T835</accession>
<reference evidence="2" key="1">
    <citation type="submission" date="2021-03" db="EMBL/GenBank/DDBJ databases">
        <authorList>
            <person name="Bekaert M."/>
        </authorList>
    </citation>
    <scope>NUCLEOTIDE SEQUENCE</scope>
</reference>
<keyword evidence="3" id="KW-1185">Reference proteome</keyword>
<protein>
    <submittedName>
        <fullName evidence="2">Uncharacterized protein</fullName>
    </submittedName>
</protein>
<keyword evidence="1" id="KW-1133">Transmembrane helix</keyword>
<evidence type="ECO:0000256" key="1">
    <source>
        <dbReference type="SAM" id="Phobius"/>
    </source>
</evidence>
<keyword evidence="1" id="KW-0472">Membrane</keyword>